<evidence type="ECO:0000256" key="1">
    <source>
        <dbReference type="SAM" id="MobiDB-lite"/>
    </source>
</evidence>
<keyword evidence="2" id="KW-1185">Reference proteome</keyword>
<sequence>MERRVRSSGRESRQGKGASAKESNKKWKDCGHGKTLHISEYGPFVVRTCPKKPLSEYKLKRARYPMMLGMSSQKISKSKISLALEKPPMLATSSQSELDLFKLDTMIDRIWSDLVDKHARLIKAGKRPEEVVDSLKSRYIQQTQRVLLNAAGSITKPAVGRTRMSNPAYVTHRQLVEQQMEWLSTKKVAKKLYLLKELLEQKRMPQGKQDRRMLEEYGDSSQHYNGLLMVFNKEIPVDQRNHQMDTISKTFKTIMDQLDDYASRSRMQSSNGSILSKDSDGQDPQLEVKTLITLENIEATRAEWMQYFADRPRTPFEQKLSAIRLQRKEALIAEKMELKRIKMEKRKEFLDHRPLTELYNNPRLTNRMRQVLAERAEQARRQAAHSQSQSPSESVHVHPKNEPRRPRSSAKRLSISDVVLKTMEERGSCCKCQWIPRWIKIS</sequence>
<name>A0A6I8V1Z7_DROPS</name>
<proteinExistence type="predicted"/>
<dbReference type="Proteomes" id="UP000001819">
    <property type="component" value="Chromosome 2"/>
</dbReference>
<dbReference type="KEGG" id="dpo:6896677"/>
<feature type="compositionally biased region" description="Basic and acidic residues" evidence="1">
    <location>
        <begin position="1"/>
        <end position="14"/>
    </location>
</feature>
<dbReference type="AlphaFoldDB" id="A0A6I8V1Z7"/>
<feature type="region of interest" description="Disordered" evidence="1">
    <location>
        <begin position="1"/>
        <end position="29"/>
    </location>
</feature>
<feature type="region of interest" description="Disordered" evidence="1">
    <location>
        <begin position="375"/>
        <end position="413"/>
    </location>
</feature>
<accession>A0A6I8V1Z7</accession>
<dbReference type="InParanoid" id="A0A6I8V1Z7"/>
<evidence type="ECO:0000313" key="3">
    <source>
        <dbReference type="RefSeq" id="XP_002136892.2"/>
    </source>
</evidence>
<gene>
    <name evidence="3" type="primary">LOC6896677</name>
</gene>
<feature type="compositionally biased region" description="Low complexity" evidence="1">
    <location>
        <begin position="384"/>
        <end position="394"/>
    </location>
</feature>
<evidence type="ECO:0000313" key="2">
    <source>
        <dbReference type="Proteomes" id="UP000001819"/>
    </source>
</evidence>
<organism evidence="2 3">
    <name type="scientific">Drosophila pseudoobscura pseudoobscura</name>
    <name type="common">Fruit fly</name>
    <dbReference type="NCBI Taxonomy" id="46245"/>
    <lineage>
        <taxon>Eukaryota</taxon>
        <taxon>Metazoa</taxon>
        <taxon>Ecdysozoa</taxon>
        <taxon>Arthropoda</taxon>
        <taxon>Hexapoda</taxon>
        <taxon>Insecta</taxon>
        <taxon>Pterygota</taxon>
        <taxon>Neoptera</taxon>
        <taxon>Endopterygota</taxon>
        <taxon>Diptera</taxon>
        <taxon>Brachycera</taxon>
        <taxon>Muscomorpha</taxon>
        <taxon>Ephydroidea</taxon>
        <taxon>Drosophilidae</taxon>
        <taxon>Drosophila</taxon>
        <taxon>Sophophora</taxon>
    </lineage>
</organism>
<reference evidence="2" key="1">
    <citation type="submission" date="2024-06" db="UniProtKB">
        <authorList>
            <consortium name="RefSeq"/>
        </authorList>
    </citation>
    <scope>NUCLEOTIDE SEQUENCE [LARGE SCALE GENOMIC DNA]</scope>
    <source>
        <strain evidence="2">MV2-25</strain>
    </source>
</reference>
<reference evidence="3" key="2">
    <citation type="submission" date="2025-08" db="UniProtKB">
        <authorList>
            <consortium name="RefSeq"/>
        </authorList>
    </citation>
    <scope>IDENTIFICATION</scope>
    <source>
        <strain evidence="3">MV-25-SWS-2005</strain>
        <tissue evidence="3">Whole body</tissue>
    </source>
</reference>
<protein>
    <submittedName>
        <fullName evidence="3">Uncharacterized protein</fullName>
    </submittedName>
</protein>
<dbReference type="RefSeq" id="XP_002136892.2">
    <property type="nucleotide sequence ID" value="XM_002136856.3"/>
</dbReference>
<feature type="compositionally biased region" description="Basic and acidic residues" evidence="1">
    <location>
        <begin position="395"/>
        <end position="405"/>
    </location>
</feature>